<accession>A0A1I4RZT7</accession>
<evidence type="ECO:0000313" key="2">
    <source>
        <dbReference type="EMBL" id="SFM57826.1"/>
    </source>
</evidence>
<sequence>MSKEKCNEKSSSCGCGCSCGTGMFKVWVLIGVMVGLIWYFVQ</sequence>
<keyword evidence="1" id="KW-0472">Membrane</keyword>
<gene>
    <name evidence="2" type="ORF">SAMN04488696_1686</name>
</gene>
<keyword evidence="1" id="KW-0812">Transmembrane</keyword>
<reference evidence="3" key="1">
    <citation type="submission" date="2016-10" db="EMBL/GenBank/DDBJ databases">
        <authorList>
            <person name="Varghese N."/>
            <person name="Submissions S."/>
        </authorList>
    </citation>
    <scope>NUCLEOTIDE SEQUENCE [LARGE SCALE GENOMIC DNA]</scope>
    <source>
        <strain evidence="3">Mob M</strain>
    </source>
</reference>
<keyword evidence="3" id="KW-1185">Reference proteome</keyword>
<dbReference type="Proteomes" id="UP000198535">
    <property type="component" value="Unassembled WGS sequence"/>
</dbReference>
<evidence type="ECO:0000313" key="3">
    <source>
        <dbReference type="Proteomes" id="UP000198535"/>
    </source>
</evidence>
<dbReference type="STRING" id="487685.SAMN04488696_1686"/>
<name>A0A1I4RZT7_9EURY</name>
<dbReference type="RefSeq" id="WP_281246269.1">
    <property type="nucleotide sequence ID" value="NZ_FOUJ01000003.1"/>
</dbReference>
<dbReference type="AlphaFoldDB" id="A0A1I4RZT7"/>
<evidence type="ECO:0000256" key="1">
    <source>
        <dbReference type="SAM" id="Phobius"/>
    </source>
</evidence>
<feature type="transmembrane region" description="Helical" evidence="1">
    <location>
        <begin position="21"/>
        <end position="41"/>
    </location>
</feature>
<organism evidence="2 3">
    <name type="scientific">Methanolobus profundi</name>
    <dbReference type="NCBI Taxonomy" id="487685"/>
    <lineage>
        <taxon>Archaea</taxon>
        <taxon>Methanobacteriati</taxon>
        <taxon>Methanobacteriota</taxon>
        <taxon>Stenosarchaea group</taxon>
        <taxon>Methanomicrobia</taxon>
        <taxon>Methanosarcinales</taxon>
        <taxon>Methanosarcinaceae</taxon>
        <taxon>Methanolobus</taxon>
    </lineage>
</organism>
<protein>
    <submittedName>
        <fullName evidence="2">Uncharacterized protein</fullName>
    </submittedName>
</protein>
<dbReference type="EMBL" id="FOUJ01000003">
    <property type="protein sequence ID" value="SFM57826.1"/>
    <property type="molecule type" value="Genomic_DNA"/>
</dbReference>
<keyword evidence="1" id="KW-1133">Transmembrane helix</keyword>
<proteinExistence type="predicted"/>